<proteinExistence type="predicted"/>
<evidence type="ECO:0000313" key="1">
    <source>
        <dbReference type="EMBL" id="RDW74181.1"/>
    </source>
</evidence>
<comment type="caution">
    <text evidence="1">The sequence shown here is derived from an EMBL/GenBank/DDBJ whole genome shotgun (WGS) entry which is preliminary data.</text>
</comment>
<name>A0A3D8RK17_9HELO</name>
<evidence type="ECO:0000313" key="2">
    <source>
        <dbReference type="Proteomes" id="UP000256328"/>
    </source>
</evidence>
<dbReference type="Proteomes" id="UP000256328">
    <property type="component" value="Unassembled WGS sequence"/>
</dbReference>
<gene>
    <name evidence="1" type="ORF">BP5796_07623</name>
</gene>
<dbReference type="PANTHER" id="PTHR38791">
    <property type="entry name" value="ZN(II)2CYS6 TRANSCRIPTION FACTOR (EUROFUNG)-RELATED-RELATED"/>
    <property type="match status" value="1"/>
</dbReference>
<protein>
    <submittedName>
        <fullName evidence="1">Uncharacterized protein</fullName>
    </submittedName>
</protein>
<keyword evidence="2" id="KW-1185">Reference proteome</keyword>
<dbReference type="InterPro" id="IPR053175">
    <property type="entry name" value="DHMBA_Reg_Transcription_Factor"/>
</dbReference>
<reference evidence="1 2" key="1">
    <citation type="journal article" date="2018" name="IMA Fungus">
        <title>IMA Genome-F 9: Draft genome sequence of Annulohypoxylon stygium, Aspergillus mulundensis, Berkeleyomyces basicola (syn. Thielaviopsis basicola), Ceratocystis smalleyi, two Cercospora beticola strains, Coleophoma cylindrospora, Fusarium fracticaudum, Phialophora cf. hyalina, and Morchella septimelata.</title>
        <authorList>
            <person name="Wingfield B.D."/>
            <person name="Bills G.F."/>
            <person name="Dong Y."/>
            <person name="Huang W."/>
            <person name="Nel W.J."/>
            <person name="Swalarsk-Parry B.S."/>
            <person name="Vaghefi N."/>
            <person name="Wilken P.M."/>
            <person name="An Z."/>
            <person name="de Beer Z.W."/>
            <person name="De Vos L."/>
            <person name="Chen L."/>
            <person name="Duong T.A."/>
            <person name="Gao Y."/>
            <person name="Hammerbacher A."/>
            <person name="Kikkert J.R."/>
            <person name="Li Y."/>
            <person name="Li H."/>
            <person name="Li K."/>
            <person name="Li Q."/>
            <person name="Liu X."/>
            <person name="Ma X."/>
            <person name="Naidoo K."/>
            <person name="Pethybridge S.J."/>
            <person name="Sun J."/>
            <person name="Steenkamp E.T."/>
            <person name="van der Nest M.A."/>
            <person name="van Wyk S."/>
            <person name="Wingfield M.J."/>
            <person name="Xiong C."/>
            <person name="Yue Q."/>
            <person name="Zhang X."/>
        </authorList>
    </citation>
    <scope>NUCLEOTIDE SEQUENCE [LARGE SCALE GENOMIC DNA]</scope>
    <source>
        <strain evidence="1 2">BP5796</strain>
    </source>
</reference>
<accession>A0A3D8RK17</accession>
<sequence>MFQHRDIQDFERFADQDSREICSRGFSAVSSLPHVPLIGLPREIVQPINDRATDFFLSAHTFRDSGLIRGYYEYLPEFRNDPKTDITLSTTLNAVALTAYAYAFQYPDLLHEARRLFVSALHLVNNALSSSQEAIKDSTLISIMLFGTFSILTCRSQQSLSDCALHSGGTTTIIKLRGYRQWKTRSQLQLQQQLCSTILQKCIYKSVRVPREVIELRRYAETYLDTNDPAWKLSNAIVKLAVFRADMKELLLCDHYSIVDAATKLDAEFTSLEEEMLVRWHFETVLTKEQSELVFGTYYHAYPDFWEASIWNSLRTCRLLLHEEIANQLKEVLTLFPQPPIPNAAVNYQLSVTTIQQLTLDICATVPQYSSQLLMHLRSLLTAKEYELPESLHFPNTFATDEIPSTAGVYFLFWPLLRAGQLTDSDVQRNWVIRQSRLIGRMTGIQQAFTLANVLESGEELTP</sequence>
<dbReference type="PANTHER" id="PTHR38791:SF5">
    <property type="entry name" value="TRANSCRIPTION FACTOR DBAG-RELATED"/>
    <property type="match status" value="1"/>
</dbReference>
<dbReference type="AlphaFoldDB" id="A0A3D8RK17"/>
<organism evidence="1 2">
    <name type="scientific">Coleophoma crateriformis</name>
    <dbReference type="NCBI Taxonomy" id="565419"/>
    <lineage>
        <taxon>Eukaryota</taxon>
        <taxon>Fungi</taxon>
        <taxon>Dikarya</taxon>
        <taxon>Ascomycota</taxon>
        <taxon>Pezizomycotina</taxon>
        <taxon>Leotiomycetes</taxon>
        <taxon>Helotiales</taxon>
        <taxon>Dermateaceae</taxon>
        <taxon>Coleophoma</taxon>
    </lineage>
</organism>
<dbReference type="EMBL" id="PDLN01000010">
    <property type="protein sequence ID" value="RDW74181.1"/>
    <property type="molecule type" value="Genomic_DNA"/>
</dbReference>
<dbReference type="OrthoDB" id="5429770at2759"/>